<evidence type="ECO:0000259" key="5">
    <source>
        <dbReference type="Pfam" id="PF00561"/>
    </source>
</evidence>
<dbReference type="NCBIfam" id="NF005262">
    <property type="entry name" value="PRK06765.1"/>
    <property type="match status" value="1"/>
</dbReference>
<dbReference type="GO" id="GO:0004414">
    <property type="term" value="F:homoserine O-acetyltransferase activity"/>
    <property type="evidence" value="ECO:0007669"/>
    <property type="project" value="TreeGrafter"/>
</dbReference>
<dbReference type="GO" id="GO:0009092">
    <property type="term" value="P:homoserine metabolic process"/>
    <property type="evidence" value="ECO:0007669"/>
    <property type="project" value="TreeGrafter"/>
</dbReference>
<dbReference type="GO" id="GO:0005737">
    <property type="term" value="C:cytoplasm"/>
    <property type="evidence" value="ECO:0007669"/>
    <property type="project" value="UniProtKB-SubCell"/>
</dbReference>
<dbReference type="InterPro" id="IPR000073">
    <property type="entry name" value="AB_hydrolase_1"/>
</dbReference>
<keyword evidence="1 2" id="KW-0808">Transferase</keyword>
<proteinExistence type="inferred from homology"/>
<gene>
    <name evidence="6" type="ORF">CWE09_11050</name>
</gene>
<dbReference type="PANTHER" id="PTHR32268">
    <property type="entry name" value="HOMOSERINE O-ACETYLTRANSFERASE"/>
    <property type="match status" value="1"/>
</dbReference>
<feature type="active site" evidence="3">
    <location>
        <position position="371"/>
    </location>
</feature>
<evidence type="ECO:0000256" key="1">
    <source>
        <dbReference type="ARBA" id="ARBA00022679"/>
    </source>
</evidence>
<comment type="caution">
    <text evidence="6">The sequence shown here is derived from an EMBL/GenBank/DDBJ whole genome shotgun (WGS) entry which is preliminary data.</text>
</comment>
<evidence type="ECO:0000256" key="4">
    <source>
        <dbReference type="SAM" id="SignalP"/>
    </source>
</evidence>
<protein>
    <recommendedName>
        <fullName evidence="2">Probable acyltransferase</fullName>
        <ecNumber evidence="2">2.3.1.-</ecNumber>
    </recommendedName>
</protein>
<dbReference type="AlphaFoldDB" id="A0A432W4I4"/>
<comment type="subunit">
    <text evidence="2">Homodimer.</text>
</comment>
<dbReference type="EMBL" id="PIPL01000002">
    <property type="protein sequence ID" value="RUO24396.1"/>
    <property type="molecule type" value="Genomic_DNA"/>
</dbReference>
<keyword evidence="2" id="KW-0012">Acyltransferase</keyword>
<accession>A0A432W4I4</accession>
<dbReference type="Pfam" id="PF00561">
    <property type="entry name" value="Abhydrolase_1"/>
    <property type="match status" value="1"/>
</dbReference>
<feature type="active site" description="Nucleophile" evidence="3">
    <location>
        <position position="175"/>
    </location>
</feature>
<dbReference type="OrthoDB" id="9800754at2"/>
<evidence type="ECO:0000256" key="3">
    <source>
        <dbReference type="PIRSR" id="PIRSR000443-1"/>
    </source>
</evidence>
<evidence type="ECO:0000313" key="7">
    <source>
        <dbReference type="Proteomes" id="UP000288293"/>
    </source>
</evidence>
<comment type="caution">
    <text evidence="2">Lacks conserved residue(s) required for the propagation of feature annotation.</text>
</comment>
<comment type="subcellular location">
    <subcellularLocation>
        <location evidence="2">Cytoplasm</location>
    </subcellularLocation>
</comment>
<evidence type="ECO:0000313" key="6">
    <source>
        <dbReference type="EMBL" id="RUO24396.1"/>
    </source>
</evidence>
<feature type="chain" id="PRO_5019367792" description="Probable acyltransferase" evidence="4">
    <location>
        <begin position="25"/>
        <end position="390"/>
    </location>
</feature>
<dbReference type="SUPFAM" id="SSF53474">
    <property type="entry name" value="alpha/beta-Hydrolases"/>
    <property type="match status" value="1"/>
</dbReference>
<dbReference type="Gene3D" id="1.10.1740.110">
    <property type="match status" value="1"/>
</dbReference>
<dbReference type="PIRSF" id="PIRSF000443">
    <property type="entry name" value="Homoser_Ac_trans"/>
    <property type="match status" value="1"/>
</dbReference>
<keyword evidence="7" id="KW-1185">Reference proteome</keyword>
<sequence>MTINLKSGLTAGLMLLFMSFSLHAEWVEKRSFTTQDFELFNGQTLAEVKVGWQAYGELNEARDNVILITHFFSGNSHVAGQYEADGAIGYWDAIVGPGKAIDTDRFYVISVDTLVNQEPHNPKVITTGPATINPETNAPYGLDFPVVTIRDFVNVQKALLDELGIENLHAVIGASMGSLQAIDWAAAYPEKVERMVSVIGMAQADPWTVLNLQQWAEPILADPNWNKGDYYDAETPLNGLQQALMQISLQAMHPDIINATFPDHETLAEGPLHNIQSYHSEVNWLRERAAERALYADANHVLYLVRANQLFIAGMQEDLRSGLEPIQARSLFMPATNDLLLRPAMARKAHELLQELGKESQYLEIEGSWGHLDGIMSIESRAQELKEFLQ</sequence>
<reference evidence="6 7" key="1">
    <citation type="journal article" date="2011" name="Front. Microbiol.">
        <title>Genomic signatures of strain selection and enhancement in Bacillus atrophaeus var. globigii, a historical biowarfare simulant.</title>
        <authorList>
            <person name="Gibbons H.S."/>
            <person name="Broomall S.M."/>
            <person name="McNew L.A."/>
            <person name="Daligault H."/>
            <person name="Chapman C."/>
            <person name="Bruce D."/>
            <person name="Karavis M."/>
            <person name="Krepps M."/>
            <person name="McGregor P.A."/>
            <person name="Hong C."/>
            <person name="Park K.H."/>
            <person name="Akmal A."/>
            <person name="Feldman A."/>
            <person name="Lin J.S."/>
            <person name="Chang W.E."/>
            <person name="Higgs B.W."/>
            <person name="Demirev P."/>
            <person name="Lindquist J."/>
            <person name="Liem A."/>
            <person name="Fochler E."/>
            <person name="Read T.D."/>
            <person name="Tapia R."/>
            <person name="Johnson S."/>
            <person name="Bishop-Lilly K.A."/>
            <person name="Detter C."/>
            <person name="Han C."/>
            <person name="Sozhamannan S."/>
            <person name="Rosenzweig C.N."/>
            <person name="Skowronski E.W."/>
        </authorList>
    </citation>
    <scope>NUCLEOTIDE SEQUENCE [LARGE SCALE GENOMIC DNA]</scope>
    <source>
        <strain evidence="6 7">MLST1</strain>
    </source>
</reference>
<feature type="domain" description="AB hydrolase-1" evidence="5">
    <location>
        <begin position="143"/>
        <end position="372"/>
    </location>
</feature>
<organism evidence="6 7">
    <name type="scientific">Aliidiomarina minuta</name>
    <dbReference type="NCBI Taxonomy" id="880057"/>
    <lineage>
        <taxon>Bacteria</taxon>
        <taxon>Pseudomonadati</taxon>
        <taxon>Pseudomonadota</taxon>
        <taxon>Gammaproteobacteria</taxon>
        <taxon>Alteromonadales</taxon>
        <taxon>Idiomarinaceae</taxon>
        <taxon>Aliidiomarina</taxon>
    </lineage>
</organism>
<dbReference type="InterPro" id="IPR029058">
    <property type="entry name" value="AB_hydrolase_fold"/>
</dbReference>
<feature type="signal peptide" evidence="4">
    <location>
        <begin position="1"/>
        <end position="24"/>
    </location>
</feature>
<comment type="similarity">
    <text evidence="2">Belongs to the AB hydrolase superfamily. MetX family.</text>
</comment>
<keyword evidence="2" id="KW-0028">Amino-acid biosynthesis</keyword>
<dbReference type="PANTHER" id="PTHR32268:SF11">
    <property type="entry name" value="HOMOSERINE O-ACETYLTRANSFERASE"/>
    <property type="match status" value="1"/>
</dbReference>
<dbReference type="EC" id="2.3.1.-" evidence="2"/>
<evidence type="ECO:0000256" key="2">
    <source>
        <dbReference type="HAMAP-Rule" id="MF_00296"/>
    </source>
</evidence>
<keyword evidence="4" id="KW-0732">Signal</keyword>
<dbReference type="InterPro" id="IPR008220">
    <property type="entry name" value="HAT_MetX-like"/>
</dbReference>
<keyword evidence="2" id="KW-0963">Cytoplasm</keyword>
<feature type="active site" evidence="2 3">
    <location>
        <position position="338"/>
    </location>
</feature>
<dbReference type="RefSeq" id="WP_126804099.1">
    <property type="nucleotide sequence ID" value="NZ_PIPL01000002.1"/>
</dbReference>
<dbReference type="Gene3D" id="3.40.50.1820">
    <property type="entry name" value="alpha/beta hydrolase"/>
    <property type="match status" value="1"/>
</dbReference>
<dbReference type="GO" id="GO:0009086">
    <property type="term" value="P:methionine biosynthetic process"/>
    <property type="evidence" value="ECO:0007669"/>
    <property type="project" value="TreeGrafter"/>
</dbReference>
<dbReference type="Proteomes" id="UP000288293">
    <property type="component" value="Unassembled WGS sequence"/>
</dbReference>
<name>A0A432W4I4_9GAMM</name>
<dbReference type="HAMAP" id="MF_00296">
    <property type="entry name" value="MetX_acyltransf"/>
    <property type="match status" value="1"/>
</dbReference>